<organism evidence="1 2">
    <name type="scientific">Ameiurus melas</name>
    <name type="common">Black bullhead</name>
    <name type="synonym">Silurus melas</name>
    <dbReference type="NCBI Taxonomy" id="219545"/>
    <lineage>
        <taxon>Eukaryota</taxon>
        <taxon>Metazoa</taxon>
        <taxon>Chordata</taxon>
        <taxon>Craniata</taxon>
        <taxon>Vertebrata</taxon>
        <taxon>Euteleostomi</taxon>
        <taxon>Actinopterygii</taxon>
        <taxon>Neopterygii</taxon>
        <taxon>Teleostei</taxon>
        <taxon>Ostariophysi</taxon>
        <taxon>Siluriformes</taxon>
        <taxon>Ictaluridae</taxon>
        <taxon>Ameiurus</taxon>
    </lineage>
</organism>
<accession>A0A7J6A7R6</accession>
<gene>
    <name evidence="1" type="ORF">AMELA_G00186690</name>
</gene>
<name>A0A7J6A7R6_AMEME</name>
<reference evidence="1 2" key="1">
    <citation type="submission" date="2020-02" db="EMBL/GenBank/DDBJ databases">
        <title>A chromosome-scale genome assembly of the black bullhead catfish (Ameiurus melas).</title>
        <authorList>
            <person name="Wen M."/>
            <person name="Zham M."/>
            <person name="Cabau C."/>
            <person name="Klopp C."/>
            <person name="Donnadieu C."/>
            <person name="Roques C."/>
            <person name="Bouchez O."/>
            <person name="Lampietro C."/>
            <person name="Jouanno E."/>
            <person name="Herpin A."/>
            <person name="Louis A."/>
            <person name="Berthelot C."/>
            <person name="Parey E."/>
            <person name="Roest-Crollius H."/>
            <person name="Braasch I."/>
            <person name="Postlethwait J."/>
            <person name="Robinson-Rechavi M."/>
            <person name="Echchiki A."/>
            <person name="Begum T."/>
            <person name="Montfort J."/>
            <person name="Schartl M."/>
            <person name="Bobe J."/>
            <person name="Guiguen Y."/>
        </authorList>
    </citation>
    <scope>NUCLEOTIDE SEQUENCE [LARGE SCALE GENOMIC DNA]</scope>
    <source>
        <strain evidence="1">M_S1</strain>
        <tissue evidence="1">Blood</tissue>
    </source>
</reference>
<dbReference type="EMBL" id="JAAGNN010000016">
    <property type="protein sequence ID" value="KAF4078882.1"/>
    <property type="molecule type" value="Genomic_DNA"/>
</dbReference>
<dbReference type="AlphaFoldDB" id="A0A7J6A7R6"/>
<dbReference type="Proteomes" id="UP000593565">
    <property type="component" value="Unassembled WGS sequence"/>
</dbReference>
<keyword evidence="2" id="KW-1185">Reference proteome</keyword>
<evidence type="ECO:0000313" key="1">
    <source>
        <dbReference type="EMBL" id="KAF4078882.1"/>
    </source>
</evidence>
<comment type="caution">
    <text evidence="1">The sequence shown here is derived from an EMBL/GenBank/DDBJ whole genome shotgun (WGS) entry which is preliminary data.</text>
</comment>
<protein>
    <submittedName>
        <fullName evidence="1">Uncharacterized protein</fullName>
    </submittedName>
</protein>
<proteinExistence type="predicted"/>
<evidence type="ECO:0000313" key="2">
    <source>
        <dbReference type="Proteomes" id="UP000593565"/>
    </source>
</evidence>
<sequence length="94" mass="10670">MHILHLPHVFQSLKTAKPLQELHFGNVVENPSPYTVARMKAYKRTDSHLYFRSGWVSKAAVWDVKDKKLFTVRAKAGSGRKPSLALQVGVPIRM</sequence>